<sequence>MFPKTTHILFFSLLTHLSAVAQTGSPAEPVRYVGGETVDPTVHEGRLRYAIGVESRQTVRVNRTHAEWADDHGWTYNHAPNLCYWNNTFYQQYLSNPVDEHISPGQTLITTSKDGRQWSKPTVVFPPYVPPKGVQIPDSSNGYMMHQRMGFYVAPNGRLLVLAFYGHAEDPFKEGGIGRVVREAYKDGSYGPIYFIRYTSHKTVNGVQWNETNTSYPFYKKSPDAGFIDACNALLSDKLMTFQWWDEDRGLDGFYNGKEGREALSYYRRKDGKTVALWKWSHSGLSSDNGQTFSKPVKVPTFVMAGGKQWGQRTEDGRYAICYNPTEYNEHRFPLIVVSGDDGILYDNMLIVQGEVPPRRFFGRWKDFGPCYTRGIEEGNGNPPGNDMWLTYSMNKEDIWVSRVPTPIRYTVSGPVADNFDGLTLNGGVTDWNIYAPQWAPVTVVNSPNGTGKCLELSDKDPYDYARAIRVFEEGNRIETKLKIRAAQNNTGTLEIDLTDRYGNRPVRLRFDEKGNIVVTNGSQEKVIQTYQAGKWYEVGFRVNASLNGSYDLAIDGKTVLEKAALAEAVKSVERLSIRTGPYRNLPNRKTPNEDPEPPLPGADEPVSPALFYVDDVRISTSK</sequence>
<feature type="domain" description="BT-1020-like structural beta-sandwich" evidence="3">
    <location>
        <begin position="432"/>
        <end position="593"/>
    </location>
</feature>
<keyword evidence="6" id="KW-1185">Reference proteome</keyword>
<feature type="chain" id="PRO_5045259885" description="Six-hairpin glycosidase" evidence="2">
    <location>
        <begin position="22"/>
        <end position="623"/>
    </location>
</feature>
<name>A0ABW0I5P1_9BACT</name>
<dbReference type="Proteomes" id="UP001596106">
    <property type="component" value="Unassembled WGS sequence"/>
</dbReference>
<dbReference type="Pfam" id="PF24067">
    <property type="entry name" value="Beta-prop_BT_1020"/>
    <property type="match status" value="1"/>
</dbReference>
<reference evidence="6" key="1">
    <citation type="journal article" date="2019" name="Int. J. Syst. Evol. Microbiol.">
        <title>The Global Catalogue of Microorganisms (GCM) 10K type strain sequencing project: providing services to taxonomists for standard genome sequencing and annotation.</title>
        <authorList>
            <consortium name="The Broad Institute Genomics Platform"/>
            <consortium name="The Broad Institute Genome Sequencing Center for Infectious Disease"/>
            <person name="Wu L."/>
            <person name="Ma J."/>
        </authorList>
    </citation>
    <scope>NUCLEOTIDE SEQUENCE [LARGE SCALE GENOMIC DNA]</scope>
    <source>
        <strain evidence="6">CCUG 55250</strain>
    </source>
</reference>
<accession>A0ABW0I5P1</accession>
<evidence type="ECO:0000313" key="6">
    <source>
        <dbReference type="Proteomes" id="UP001596106"/>
    </source>
</evidence>
<dbReference type="RefSeq" id="WP_379842130.1">
    <property type="nucleotide sequence ID" value="NZ_JBHSMA010000001.1"/>
</dbReference>
<feature type="region of interest" description="Disordered" evidence="1">
    <location>
        <begin position="581"/>
        <end position="611"/>
    </location>
</feature>
<dbReference type="SUPFAM" id="SSF50939">
    <property type="entry name" value="Sialidases"/>
    <property type="match status" value="1"/>
</dbReference>
<dbReference type="InterPro" id="IPR056425">
    <property type="entry name" value="Beta-prop_BT_1020"/>
</dbReference>
<dbReference type="EMBL" id="JBHSMA010000001">
    <property type="protein sequence ID" value="MFC5408850.1"/>
    <property type="molecule type" value="Genomic_DNA"/>
</dbReference>
<feature type="domain" description="BT-1020-like N-terminal beta-propeller" evidence="4">
    <location>
        <begin position="28"/>
        <end position="259"/>
    </location>
</feature>
<dbReference type="InterPro" id="IPR036278">
    <property type="entry name" value="Sialidase_sf"/>
</dbReference>
<dbReference type="InterPro" id="IPR054490">
    <property type="entry name" value="BT_1020-like_b-sandwich_1"/>
</dbReference>
<feature type="signal peptide" evidence="2">
    <location>
        <begin position="1"/>
        <end position="21"/>
    </location>
</feature>
<gene>
    <name evidence="5" type="ORF">ACFPMF_06005</name>
</gene>
<proteinExistence type="predicted"/>
<protein>
    <recommendedName>
        <fullName evidence="7">Six-hairpin glycosidase</fullName>
    </recommendedName>
</protein>
<keyword evidence="2" id="KW-0732">Signal</keyword>
<evidence type="ECO:0008006" key="7">
    <source>
        <dbReference type="Google" id="ProtNLM"/>
    </source>
</evidence>
<organism evidence="5 6">
    <name type="scientific">Larkinella bovis</name>
    <dbReference type="NCBI Taxonomy" id="683041"/>
    <lineage>
        <taxon>Bacteria</taxon>
        <taxon>Pseudomonadati</taxon>
        <taxon>Bacteroidota</taxon>
        <taxon>Cytophagia</taxon>
        <taxon>Cytophagales</taxon>
        <taxon>Spirosomataceae</taxon>
        <taxon>Larkinella</taxon>
    </lineage>
</organism>
<comment type="caution">
    <text evidence="5">The sequence shown here is derived from an EMBL/GenBank/DDBJ whole genome shotgun (WGS) entry which is preliminary data.</text>
</comment>
<evidence type="ECO:0000256" key="1">
    <source>
        <dbReference type="SAM" id="MobiDB-lite"/>
    </source>
</evidence>
<evidence type="ECO:0000259" key="4">
    <source>
        <dbReference type="Pfam" id="PF24067"/>
    </source>
</evidence>
<evidence type="ECO:0000313" key="5">
    <source>
        <dbReference type="EMBL" id="MFC5408850.1"/>
    </source>
</evidence>
<dbReference type="Pfam" id="PF22585">
    <property type="entry name" value="Sialidase-like_CBM"/>
    <property type="match status" value="1"/>
</dbReference>
<evidence type="ECO:0000259" key="3">
    <source>
        <dbReference type="Pfam" id="PF22585"/>
    </source>
</evidence>
<evidence type="ECO:0000256" key="2">
    <source>
        <dbReference type="SAM" id="SignalP"/>
    </source>
</evidence>